<dbReference type="AlphaFoldDB" id="A0A6C0E8T5"/>
<dbReference type="EMBL" id="MN739749">
    <property type="protein sequence ID" value="QHT24813.1"/>
    <property type="molecule type" value="Genomic_DNA"/>
</dbReference>
<organism evidence="1">
    <name type="scientific">viral metagenome</name>
    <dbReference type="NCBI Taxonomy" id="1070528"/>
    <lineage>
        <taxon>unclassified sequences</taxon>
        <taxon>metagenomes</taxon>
        <taxon>organismal metagenomes</taxon>
    </lineage>
</organism>
<reference evidence="1" key="1">
    <citation type="journal article" date="2020" name="Nature">
        <title>Giant virus diversity and host interactions through global metagenomics.</title>
        <authorList>
            <person name="Schulz F."/>
            <person name="Roux S."/>
            <person name="Paez-Espino D."/>
            <person name="Jungbluth S."/>
            <person name="Walsh D.A."/>
            <person name="Denef V.J."/>
            <person name="McMahon K.D."/>
            <person name="Konstantinidis K.T."/>
            <person name="Eloe-Fadrosh E.A."/>
            <person name="Kyrpides N.C."/>
            <person name="Woyke T."/>
        </authorList>
    </citation>
    <scope>NUCLEOTIDE SEQUENCE</scope>
    <source>
        <strain evidence="1">GVMAG-M-3300023179-150</strain>
    </source>
</reference>
<proteinExistence type="predicted"/>
<protein>
    <submittedName>
        <fullName evidence="1">Uncharacterized protein</fullName>
    </submittedName>
</protein>
<name>A0A6C0E8T5_9ZZZZ</name>
<accession>A0A6C0E8T5</accession>
<evidence type="ECO:0000313" key="1">
    <source>
        <dbReference type="EMBL" id="QHT24813.1"/>
    </source>
</evidence>
<sequence length="348" mass="40464">MSSTKRLQEGVITITPDDILAIGNSPHWNQLVELFRIYPRVRLMRRNAMYAINSLNDFYIKMNYHLISTIPELVRNVKELSVYHEEIWKKFQSPQTETDTGMTYVDVINMTIAYVLSGTPLNSQVIEKLLGTEKSAQYMRLVRIFAYHNKSVMKSFNYFQSELGKSLKYSVPDALEKSFPDYLSDPTIVECLLHVPDEIVQTVIDISTMCDIQKYITDPNPVELERELENILDTLKSKTSEVCERMSILLTDMRTIFDQCDAKMKTMKATFTRISIHLNRFIGSIVVKKILSSELPIEIDTKKLRWFNVACWLESLLYKYMKVGHISDSIQLILKVVNYHVMIEFGKR</sequence>